<dbReference type="RefSeq" id="WP_239678329.1">
    <property type="nucleotide sequence ID" value="NZ_CP070499.1"/>
</dbReference>
<proteinExistence type="inferred from homology"/>
<evidence type="ECO:0000256" key="1">
    <source>
        <dbReference type="ARBA" id="ARBA00006018"/>
    </source>
</evidence>
<reference evidence="2" key="1">
    <citation type="submission" date="2021-02" db="EMBL/GenBank/DDBJ databases">
        <title>Natrosporangium hydrolyticum gen. nov., sp. nov, a haloalkaliphilic actinobacterium from a soda solonchak soil.</title>
        <authorList>
            <person name="Sorokin D.Y."/>
            <person name="Khijniak T.V."/>
            <person name="Zakharycheva A.P."/>
            <person name="Boueva O.V."/>
            <person name="Ariskina E.V."/>
            <person name="Hahnke R.L."/>
            <person name="Bunk B."/>
            <person name="Sproer C."/>
            <person name="Schumann P."/>
            <person name="Evtushenko L.I."/>
            <person name="Kublanov I.V."/>
        </authorList>
    </citation>
    <scope>NUCLEOTIDE SEQUENCE</scope>
    <source>
        <strain evidence="2">DSM 106523</strain>
    </source>
</reference>
<dbReference type="KEGG" id="nhy:JQS43_07435"/>
<dbReference type="SUPFAM" id="SSF159127">
    <property type="entry name" value="HupF/HypC-like"/>
    <property type="match status" value="1"/>
</dbReference>
<name>A0A895YN56_9ACTN</name>
<protein>
    <submittedName>
        <fullName evidence="2">HypC/HybG/HupF family hydrogenase formation chaperone</fullName>
    </submittedName>
</protein>
<dbReference type="Proteomes" id="UP000662857">
    <property type="component" value="Chromosome"/>
</dbReference>
<evidence type="ECO:0000313" key="2">
    <source>
        <dbReference type="EMBL" id="QSB16126.1"/>
    </source>
</evidence>
<accession>A0A895YN56</accession>
<dbReference type="EMBL" id="CP070499">
    <property type="protein sequence ID" value="QSB16126.1"/>
    <property type="molecule type" value="Genomic_DNA"/>
</dbReference>
<dbReference type="Gene3D" id="2.30.30.140">
    <property type="match status" value="1"/>
</dbReference>
<gene>
    <name evidence="2" type="ORF">JQS43_07435</name>
</gene>
<dbReference type="AlphaFoldDB" id="A0A895YN56"/>
<dbReference type="InterPro" id="IPR001109">
    <property type="entry name" value="Hydrogenase_HupF/HypC"/>
</dbReference>
<evidence type="ECO:0000313" key="3">
    <source>
        <dbReference type="Proteomes" id="UP000662857"/>
    </source>
</evidence>
<comment type="similarity">
    <text evidence="1">Belongs to the HupF/HypC family.</text>
</comment>
<dbReference type="Pfam" id="PF01455">
    <property type="entry name" value="HupF_HypC"/>
    <property type="match status" value="1"/>
</dbReference>
<organism evidence="2 3">
    <name type="scientific">Natronosporangium hydrolyticum</name>
    <dbReference type="NCBI Taxonomy" id="2811111"/>
    <lineage>
        <taxon>Bacteria</taxon>
        <taxon>Bacillati</taxon>
        <taxon>Actinomycetota</taxon>
        <taxon>Actinomycetes</taxon>
        <taxon>Micromonosporales</taxon>
        <taxon>Micromonosporaceae</taxon>
        <taxon>Natronosporangium</taxon>
    </lineage>
</organism>
<sequence>MSEPPECRDEVCLTCSDRAVPARVVRLLEHGMAVVAGADGLAEASVALVTAVPGDTVLLHAGEAIAVLPDAEEPAGR</sequence>
<keyword evidence="3" id="KW-1185">Reference proteome</keyword>